<comment type="caution">
    <text evidence="3">The sequence shown here is derived from an EMBL/GenBank/DDBJ whole genome shotgun (WGS) entry which is preliminary data.</text>
</comment>
<proteinExistence type="predicted"/>
<name>A0A7K0CKV0_9ACTN</name>
<organism evidence="3 4">
    <name type="scientific">Streptomyces smaragdinus</name>
    <dbReference type="NCBI Taxonomy" id="2585196"/>
    <lineage>
        <taxon>Bacteria</taxon>
        <taxon>Bacillati</taxon>
        <taxon>Actinomycetota</taxon>
        <taxon>Actinomycetes</taxon>
        <taxon>Kitasatosporales</taxon>
        <taxon>Streptomycetaceae</taxon>
        <taxon>Streptomyces</taxon>
    </lineage>
</organism>
<dbReference type="EMBL" id="WEGJ01000018">
    <property type="protein sequence ID" value="MQY14120.1"/>
    <property type="molecule type" value="Genomic_DNA"/>
</dbReference>
<keyword evidence="2" id="KW-0732">Signal</keyword>
<gene>
    <name evidence="3" type="ORF">SRB5_42820</name>
</gene>
<keyword evidence="4" id="KW-1185">Reference proteome</keyword>
<feature type="region of interest" description="Disordered" evidence="1">
    <location>
        <begin position="30"/>
        <end position="94"/>
    </location>
</feature>
<dbReference type="PROSITE" id="PS51257">
    <property type="entry name" value="PROKAR_LIPOPROTEIN"/>
    <property type="match status" value="1"/>
</dbReference>
<evidence type="ECO:0000313" key="3">
    <source>
        <dbReference type="EMBL" id="MQY14120.1"/>
    </source>
</evidence>
<protein>
    <submittedName>
        <fullName evidence="3">Uncharacterized protein</fullName>
    </submittedName>
</protein>
<accession>A0A7K0CKV0</accession>
<dbReference type="Proteomes" id="UP000466345">
    <property type="component" value="Unassembled WGS sequence"/>
</dbReference>
<reference evidence="3 4" key="1">
    <citation type="submission" date="2019-10" db="EMBL/GenBank/DDBJ databases">
        <title>Streptomyces smaragdinus sp. nov. and Streptomyces fabii sp. nov., isolated from the gut of fungus growing-termite Macrotermes natalensis.</title>
        <authorList>
            <person name="Schwitalla J."/>
            <person name="Benndorf R."/>
            <person name="Martin K."/>
            <person name="De Beer W."/>
            <person name="Kaster A.-K."/>
            <person name="Vollmers J."/>
            <person name="Poulsen M."/>
            <person name="Beemelmanns C."/>
        </authorList>
    </citation>
    <scope>NUCLEOTIDE SEQUENCE [LARGE SCALE GENOMIC DNA]</scope>
    <source>
        <strain evidence="3 4">RB5</strain>
    </source>
</reference>
<sequence length="208" mass="21227">MTYLPRSAAALAVLAVAGCIALAGCAGDAASTATSSDAGRDEASQPSRRVDESATAPADAATASPKPSEPKPSKSSTPQAPASSASASVSAAGPPSAECRNLAVSAQVKSTVTRTWETAKRISHMQPEPGSFYYGGCGTAQYAAARFQATPGATGTDLVALQDEGSVLQFFRYQPGTGWKFVTSDSFPPTNNCAIVAPPALAELWHCR</sequence>
<feature type="signal peptide" evidence="2">
    <location>
        <begin position="1"/>
        <end position="23"/>
    </location>
</feature>
<feature type="compositionally biased region" description="Basic and acidic residues" evidence="1">
    <location>
        <begin position="38"/>
        <end position="52"/>
    </location>
</feature>
<evidence type="ECO:0000313" key="4">
    <source>
        <dbReference type="Proteomes" id="UP000466345"/>
    </source>
</evidence>
<evidence type="ECO:0000256" key="2">
    <source>
        <dbReference type="SAM" id="SignalP"/>
    </source>
</evidence>
<evidence type="ECO:0000256" key="1">
    <source>
        <dbReference type="SAM" id="MobiDB-lite"/>
    </source>
</evidence>
<feature type="compositionally biased region" description="Low complexity" evidence="1">
    <location>
        <begin position="73"/>
        <end position="94"/>
    </location>
</feature>
<dbReference type="AlphaFoldDB" id="A0A7K0CKV0"/>
<feature type="compositionally biased region" description="Low complexity" evidence="1">
    <location>
        <begin position="53"/>
        <end position="66"/>
    </location>
</feature>
<feature type="chain" id="PRO_5038469772" evidence="2">
    <location>
        <begin position="24"/>
        <end position="208"/>
    </location>
</feature>